<sequence length="509" mass="60664">MVYTKRNNYDSYEIDYSCCSNKSKKFAKAKTPNVRNIFTNKYMENSCSTESLNTNISSSFCGGSKLSQKRSGYTRPLNRSQQKLCCSAYSINESFLRSDSPVYRGKKSFFDSTNIDFLNIPETDRRILEILALKKEQEKHSEKLAHQSQLLWEKSQNERIKAENEQKLRWQKYVKEKRKSDSLQNLFRMEDIKQSLRESQKTLEDSLRRRDDQIASLKKKCEEKKQADLKEKQCQASLKKAIIDANSKHIEDETEEFFQRHIEELEEKLNRAESLRRHRQEQDHRRVASANRSEDLRHQENMLELLTEQSHTKQQKQKQCRERESRARERHVHYKHKREKSIKQLRAEQEERAAQVGEMHRELNHGLEVWQDQVLLLQWADHQRAEAVVQSQKDHRRLKVEVENKERQLLHEQRMKRVKEAEYLRQQSVRETINAKEQKMISLQRRREKELHEGRAQAQLTAELREHLRRTLSPETFDRKVARVALETRMANRPTTASPSLMSSHIRLG</sequence>
<accession>A0A1B6MV87</accession>
<feature type="region of interest" description="Disordered" evidence="2">
    <location>
        <begin position="275"/>
        <end position="295"/>
    </location>
</feature>
<dbReference type="EMBL" id="GEBQ01000132">
    <property type="protein sequence ID" value="JAT39845.1"/>
    <property type="molecule type" value="Transcribed_RNA"/>
</dbReference>
<protein>
    <submittedName>
        <fullName evidence="3">Uncharacterized protein</fullName>
    </submittedName>
</protein>
<feature type="region of interest" description="Disordered" evidence="2">
    <location>
        <begin position="307"/>
        <end position="338"/>
    </location>
</feature>
<dbReference type="InterPro" id="IPR029090">
    <property type="entry name" value="DUF4659"/>
</dbReference>
<dbReference type="AlphaFoldDB" id="A0A1B6MV87"/>
<dbReference type="PANTHER" id="PTHR33663:SF2">
    <property type="entry name" value="COILED-COIL DOMAIN-CONTAINING PROTEIN 177"/>
    <property type="match status" value="1"/>
</dbReference>
<reference evidence="3" key="1">
    <citation type="submission" date="2015-11" db="EMBL/GenBank/DDBJ databases">
        <title>De novo transcriptome assembly of four potential Pierce s Disease insect vectors from Arizona vineyards.</title>
        <authorList>
            <person name="Tassone E.E."/>
        </authorList>
    </citation>
    <scope>NUCLEOTIDE SEQUENCE</scope>
</reference>
<dbReference type="Pfam" id="PF15558">
    <property type="entry name" value="DUF4659"/>
    <property type="match status" value="1"/>
</dbReference>
<proteinExistence type="predicted"/>
<evidence type="ECO:0000313" key="3">
    <source>
        <dbReference type="EMBL" id="JAT39845.1"/>
    </source>
</evidence>
<keyword evidence="1" id="KW-0175">Coiled coil</keyword>
<organism evidence="3">
    <name type="scientific">Graphocephala atropunctata</name>
    <dbReference type="NCBI Taxonomy" id="36148"/>
    <lineage>
        <taxon>Eukaryota</taxon>
        <taxon>Metazoa</taxon>
        <taxon>Ecdysozoa</taxon>
        <taxon>Arthropoda</taxon>
        <taxon>Hexapoda</taxon>
        <taxon>Insecta</taxon>
        <taxon>Pterygota</taxon>
        <taxon>Neoptera</taxon>
        <taxon>Paraneoptera</taxon>
        <taxon>Hemiptera</taxon>
        <taxon>Auchenorrhyncha</taxon>
        <taxon>Membracoidea</taxon>
        <taxon>Cicadellidae</taxon>
        <taxon>Cicadellinae</taxon>
        <taxon>Cicadellini</taxon>
        <taxon>Graphocephala</taxon>
    </lineage>
</organism>
<name>A0A1B6MV87_9HEMI</name>
<feature type="coiled-coil region" evidence="1">
    <location>
        <begin position="388"/>
        <end position="453"/>
    </location>
</feature>
<gene>
    <name evidence="3" type="ORF">g.15861</name>
</gene>
<dbReference type="PANTHER" id="PTHR33663">
    <property type="entry name" value="COILED-COIL DOMAIN-CONTAINING PROTEIN 177"/>
    <property type="match status" value="1"/>
</dbReference>
<feature type="compositionally biased region" description="Basic residues" evidence="2">
    <location>
        <begin position="328"/>
        <end position="338"/>
    </location>
</feature>
<evidence type="ECO:0000256" key="2">
    <source>
        <dbReference type="SAM" id="MobiDB-lite"/>
    </source>
</evidence>
<feature type="coiled-coil region" evidence="1">
    <location>
        <begin position="189"/>
        <end position="227"/>
    </location>
</feature>
<evidence type="ECO:0000256" key="1">
    <source>
        <dbReference type="SAM" id="Coils"/>
    </source>
</evidence>